<evidence type="ECO:0000313" key="2">
    <source>
        <dbReference type="Proteomes" id="UP001432027"/>
    </source>
</evidence>
<comment type="caution">
    <text evidence="1">The sequence shown here is derived from an EMBL/GenBank/DDBJ whole genome shotgun (WGS) entry which is preliminary data.</text>
</comment>
<dbReference type="EMBL" id="BTSX01000004">
    <property type="protein sequence ID" value="GMS97091.1"/>
    <property type="molecule type" value="Genomic_DNA"/>
</dbReference>
<evidence type="ECO:0000313" key="1">
    <source>
        <dbReference type="EMBL" id="GMS97091.1"/>
    </source>
</evidence>
<proteinExistence type="predicted"/>
<keyword evidence="2" id="KW-1185">Reference proteome</keyword>
<dbReference type="AlphaFoldDB" id="A0AAV5TS21"/>
<name>A0AAV5TS21_9BILA</name>
<organism evidence="1 2">
    <name type="scientific">Pristionchus entomophagus</name>
    <dbReference type="NCBI Taxonomy" id="358040"/>
    <lineage>
        <taxon>Eukaryota</taxon>
        <taxon>Metazoa</taxon>
        <taxon>Ecdysozoa</taxon>
        <taxon>Nematoda</taxon>
        <taxon>Chromadorea</taxon>
        <taxon>Rhabditida</taxon>
        <taxon>Rhabditina</taxon>
        <taxon>Diplogasteromorpha</taxon>
        <taxon>Diplogasteroidea</taxon>
        <taxon>Neodiplogasteridae</taxon>
        <taxon>Pristionchus</taxon>
    </lineage>
</organism>
<protein>
    <submittedName>
        <fullName evidence="1">Uncharacterized protein</fullName>
    </submittedName>
</protein>
<reference evidence="1" key="1">
    <citation type="submission" date="2023-10" db="EMBL/GenBank/DDBJ databases">
        <title>Genome assembly of Pristionchus species.</title>
        <authorList>
            <person name="Yoshida K."/>
            <person name="Sommer R.J."/>
        </authorList>
    </citation>
    <scope>NUCLEOTIDE SEQUENCE</scope>
    <source>
        <strain evidence="1">RS0144</strain>
    </source>
</reference>
<feature type="non-terminal residue" evidence="1">
    <location>
        <position position="201"/>
    </location>
</feature>
<sequence length="201" mass="23203">MLGKRRLKFSPCSHWLTFIFFCDDLLRLRIIARLTAADAKVLELLRGESALGEGEMLLEISDGDGELSAVSKTLLVALIDARFMLGEFSLEFVSQSLSISFFSHWHWRSLSLSRRCWCCLRAIDFLQIVHLLFLDRMKTHRYRIRSISPSRKLPWVNILGLDSCEVFSVDYCTPWLICRQERYIAENNQSFLFAGNSNVAS</sequence>
<accession>A0AAV5TS21</accession>
<gene>
    <name evidence="1" type="ORF">PENTCL1PPCAC_19266</name>
</gene>
<dbReference type="Proteomes" id="UP001432027">
    <property type="component" value="Unassembled WGS sequence"/>
</dbReference>